<dbReference type="AlphaFoldDB" id="A0AAV7FSN1"/>
<gene>
    <name evidence="2" type="ORF">IEQ34_024193</name>
</gene>
<feature type="region of interest" description="Disordered" evidence="1">
    <location>
        <begin position="66"/>
        <end position="93"/>
    </location>
</feature>
<proteinExistence type="predicted"/>
<reference evidence="2 3" key="1">
    <citation type="journal article" date="2021" name="Hortic Res">
        <title>Chromosome-scale assembly of the Dendrobium chrysotoxum genome enhances the understanding of orchid evolution.</title>
        <authorList>
            <person name="Zhang Y."/>
            <person name="Zhang G.Q."/>
            <person name="Zhang D."/>
            <person name="Liu X.D."/>
            <person name="Xu X.Y."/>
            <person name="Sun W.H."/>
            <person name="Yu X."/>
            <person name="Zhu X."/>
            <person name="Wang Z.W."/>
            <person name="Zhao X."/>
            <person name="Zhong W.Y."/>
            <person name="Chen H."/>
            <person name="Yin W.L."/>
            <person name="Huang T."/>
            <person name="Niu S.C."/>
            <person name="Liu Z.J."/>
        </authorList>
    </citation>
    <scope>NUCLEOTIDE SEQUENCE [LARGE SCALE GENOMIC DNA]</scope>
    <source>
        <strain evidence="2">Lindl</strain>
    </source>
</reference>
<sequence length="93" mass="10721">MSNQDRSISERNGFELFFGVKKDGTYYETYNAMHYRRMIITLKPGSSIPPLIEKRTSSKRLNNTAIHFSKTSNPSTRNGAVDSQVKSNQFELW</sequence>
<feature type="compositionally biased region" description="Polar residues" evidence="1">
    <location>
        <begin position="84"/>
        <end position="93"/>
    </location>
</feature>
<dbReference type="Proteomes" id="UP000775213">
    <property type="component" value="Unassembled WGS sequence"/>
</dbReference>
<dbReference type="EMBL" id="JAGFBR010000133">
    <property type="protein sequence ID" value="KAH0446971.1"/>
    <property type="molecule type" value="Genomic_DNA"/>
</dbReference>
<comment type="caution">
    <text evidence="2">The sequence shown here is derived from an EMBL/GenBank/DDBJ whole genome shotgun (WGS) entry which is preliminary data.</text>
</comment>
<keyword evidence="3" id="KW-1185">Reference proteome</keyword>
<evidence type="ECO:0000313" key="3">
    <source>
        <dbReference type="Proteomes" id="UP000775213"/>
    </source>
</evidence>
<evidence type="ECO:0000256" key="1">
    <source>
        <dbReference type="SAM" id="MobiDB-lite"/>
    </source>
</evidence>
<name>A0AAV7FSN1_DENCH</name>
<accession>A0AAV7FSN1</accession>
<evidence type="ECO:0000313" key="2">
    <source>
        <dbReference type="EMBL" id="KAH0446971.1"/>
    </source>
</evidence>
<feature type="compositionally biased region" description="Polar residues" evidence="1">
    <location>
        <begin position="66"/>
        <end position="78"/>
    </location>
</feature>
<organism evidence="2 3">
    <name type="scientific">Dendrobium chrysotoxum</name>
    <name type="common">Orchid</name>
    <dbReference type="NCBI Taxonomy" id="161865"/>
    <lineage>
        <taxon>Eukaryota</taxon>
        <taxon>Viridiplantae</taxon>
        <taxon>Streptophyta</taxon>
        <taxon>Embryophyta</taxon>
        <taxon>Tracheophyta</taxon>
        <taxon>Spermatophyta</taxon>
        <taxon>Magnoliopsida</taxon>
        <taxon>Liliopsida</taxon>
        <taxon>Asparagales</taxon>
        <taxon>Orchidaceae</taxon>
        <taxon>Epidendroideae</taxon>
        <taxon>Malaxideae</taxon>
        <taxon>Dendrobiinae</taxon>
        <taxon>Dendrobium</taxon>
    </lineage>
</organism>
<protein>
    <submittedName>
        <fullName evidence="2">Uncharacterized protein</fullName>
    </submittedName>
</protein>